<organism evidence="1 2">
    <name type="scientific">Helicobacter bilis WiWa</name>
    <dbReference type="NCBI Taxonomy" id="1235804"/>
    <lineage>
        <taxon>Bacteria</taxon>
        <taxon>Pseudomonadati</taxon>
        <taxon>Campylobacterota</taxon>
        <taxon>Epsilonproteobacteria</taxon>
        <taxon>Campylobacterales</taxon>
        <taxon>Helicobacteraceae</taxon>
        <taxon>Helicobacter</taxon>
    </lineage>
</organism>
<dbReference type="EMBL" id="AQFW01000004">
    <property type="protein sequence ID" value="EMZ41234.1"/>
    <property type="molecule type" value="Genomic_DNA"/>
</dbReference>
<gene>
    <name evidence="1" type="ORF">C826_00249</name>
</gene>
<dbReference type="PATRIC" id="fig|1235804.3.peg.265"/>
<protein>
    <submittedName>
        <fullName evidence="1">Uncharacterized protein</fullName>
    </submittedName>
</protein>
<proteinExistence type="predicted"/>
<name>N2BWC7_9HELI</name>
<dbReference type="AlphaFoldDB" id="N2BWC7"/>
<sequence length="47" mass="5609">MFDTTKNIEYEKEALKIILVSEDFKKSPYNDRAKSDNSGYLTIRLWH</sequence>
<accession>N2BWC7</accession>
<dbReference type="RefSeq" id="WP_004084234.1">
    <property type="nucleotide sequence ID" value="NZ_KB822505.1"/>
</dbReference>
<comment type="caution">
    <text evidence="1">The sequence shown here is derived from an EMBL/GenBank/DDBJ whole genome shotgun (WGS) entry which is preliminary data.</text>
</comment>
<reference evidence="1 2" key="1">
    <citation type="submission" date="2013-02" db="EMBL/GenBank/DDBJ databases">
        <title>The Genome Sequence of Helicobacter bilis WiWa.</title>
        <authorList>
            <consortium name="The Broad Institute Genome Sequencing Platform"/>
            <person name="Ward D."/>
            <person name="Overstreet A.-M.C."/>
            <person name="Ramer-Tait A.E."/>
            <person name="Phillips G.J."/>
            <person name="Wannemuehler M.J."/>
            <person name="Walker B."/>
            <person name="Young S.K."/>
            <person name="Zeng Q."/>
            <person name="Gargeya S."/>
            <person name="Fitzgerald M."/>
            <person name="Haas B."/>
            <person name="Abouelleil A."/>
            <person name="Alvarado L."/>
            <person name="Arachchi H.M."/>
            <person name="Berlin A.M."/>
            <person name="Chapman S.B."/>
            <person name="Dewar J."/>
            <person name="Goldberg J."/>
            <person name="Griggs A."/>
            <person name="Gujja S."/>
            <person name="Hansen M."/>
            <person name="Howarth C."/>
            <person name="Imamovic A."/>
            <person name="Larimer J."/>
            <person name="McCowan C."/>
            <person name="Murphy C."/>
            <person name="Neiman D."/>
            <person name="Pearson M."/>
            <person name="Priest M."/>
            <person name="Roberts A."/>
            <person name="Saif S."/>
            <person name="Shea T."/>
            <person name="Sisk P."/>
            <person name="Sykes S."/>
            <person name="Wortman J."/>
            <person name="Nusbaum C."/>
            <person name="Birren B."/>
        </authorList>
    </citation>
    <scope>NUCLEOTIDE SEQUENCE [LARGE SCALE GENOMIC DNA]</scope>
    <source>
        <strain evidence="1 2">WiWa</strain>
    </source>
</reference>
<dbReference type="Proteomes" id="UP000012527">
    <property type="component" value="Unassembled WGS sequence"/>
</dbReference>
<evidence type="ECO:0000313" key="2">
    <source>
        <dbReference type="Proteomes" id="UP000012527"/>
    </source>
</evidence>
<dbReference type="GeneID" id="60657794"/>
<evidence type="ECO:0000313" key="1">
    <source>
        <dbReference type="EMBL" id="EMZ41234.1"/>
    </source>
</evidence>
<dbReference type="HOGENOM" id="CLU_3168803_0_0_7"/>